<dbReference type="Proteomes" id="UP000821656">
    <property type="component" value="Unassembled WGS sequence"/>
</dbReference>
<name>A0A9Q5GB94_CLOBE</name>
<dbReference type="EMBL" id="JABSXK010000001">
    <property type="protein sequence ID" value="NRV07632.1"/>
    <property type="molecule type" value="Genomic_DNA"/>
</dbReference>
<protein>
    <recommendedName>
        <fullName evidence="3">GIY-YIG domain-containing protein</fullName>
    </recommendedName>
</protein>
<sequence>MTQQEYMKEWKRRNPDYFHNYYLAHKEHMLETARLWREANKGDFIYFYVNTDGDNLYIGSTGGRCFIERASFHLCSHSNLKMSAEDLVNDYNLECILYKDLTEYNLSRNDLYYLEKFYIEKEGAILNKKPINIEGNLTRSKEELINIAEKTEWKEFNKLDRYLN</sequence>
<gene>
    <name evidence="1" type="ORF">DFH45_000595</name>
</gene>
<dbReference type="AlphaFoldDB" id="A0A9Q5GB94"/>
<dbReference type="RefSeq" id="WP_173696041.1">
    <property type="nucleotide sequence ID" value="NZ_JABAJC010000001.1"/>
</dbReference>
<evidence type="ECO:0008006" key="3">
    <source>
        <dbReference type="Google" id="ProtNLM"/>
    </source>
</evidence>
<evidence type="ECO:0000313" key="1">
    <source>
        <dbReference type="EMBL" id="NRV07632.1"/>
    </source>
</evidence>
<organism evidence="1 2">
    <name type="scientific">Clostridium beijerinckii</name>
    <name type="common">Clostridium MP</name>
    <dbReference type="NCBI Taxonomy" id="1520"/>
    <lineage>
        <taxon>Bacteria</taxon>
        <taxon>Bacillati</taxon>
        <taxon>Bacillota</taxon>
        <taxon>Clostridia</taxon>
        <taxon>Eubacteriales</taxon>
        <taxon>Clostridiaceae</taxon>
        <taxon>Clostridium</taxon>
    </lineage>
</organism>
<reference evidence="1" key="1">
    <citation type="submission" date="2020-05" db="EMBL/GenBank/DDBJ databases">
        <title>Genomic insights into acetone-butanol-ethanol (ABE) fermentation by sequencing solventogenic clostridia strains.</title>
        <authorList>
            <person name="Brown S."/>
        </authorList>
    </citation>
    <scope>NUCLEOTIDE SEQUENCE</scope>
    <source>
        <strain evidence="1">DJ126</strain>
    </source>
</reference>
<evidence type="ECO:0000313" key="2">
    <source>
        <dbReference type="Proteomes" id="UP000821656"/>
    </source>
</evidence>
<comment type="caution">
    <text evidence="1">The sequence shown here is derived from an EMBL/GenBank/DDBJ whole genome shotgun (WGS) entry which is preliminary data.</text>
</comment>
<proteinExistence type="predicted"/>
<accession>A0A9Q5GB94</accession>